<dbReference type="Gene3D" id="3.50.50.60">
    <property type="entry name" value="FAD/NAD(P)-binding domain"/>
    <property type="match status" value="1"/>
</dbReference>
<reference evidence="3 4" key="1">
    <citation type="submission" date="2018-05" db="EMBL/GenBank/DDBJ databases">
        <title>Genomic Encyclopedia of Type Strains, Phase IV (KMG-IV): sequencing the most valuable type-strain genomes for metagenomic binning, comparative biology and taxonomic classification.</title>
        <authorList>
            <person name="Goeker M."/>
        </authorList>
    </citation>
    <scope>NUCLEOTIDE SEQUENCE [LARGE SCALE GENOMIC DNA]</scope>
    <source>
        <strain evidence="3 4">DSM 44704</strain>
    </source>
</reference>
<evidence type="ECO:0000256" key="1">
    <source>
        <dbReference type="ARBA" id="ARBA00023002"/>
    </source>
</evidence>
<comment type="caution">
    <text evidence="3">The sequence shown here is derived from an EMBL/GenBank/DDBJ whole genome shotgun (WGS) entry which is preliminary data.</text>
</comment>
<sequence length="359" mass="38594">MTNPTVAVVGAGIIGCLIAREVISRSPDTPVVVFDRDGIGSGASRRSAGLHFPRGATERVRRMTAYSHDFYERLVTEDPALPIHPLDMAIVATETAAHVDEVYLDRAALTPAQAVPNELVRVPGEAGVWLGKGCHYADVSGVAQAIARRLRPHVTFREGVRVTAVEDTGSEVLLRLGTGETCTAGRVVLAPGPWLADRAWKSLVAPANSRVKKVVALHIEREPEPEDGVVVFQDEDAFLLPLRHRGHWLFSYTCQEWDVDPDTVARGLDENVLAEALPLLRRYSPALADRAVGGRVFCDGYSADRQPQVRPLDPAGRVIFAGAANGSGYRLAPAIAAEAVALLQGDGQPTQPSKEMSPA</sequence>
<dbReference type="OrthoDB" id="3613324at2"/>
<evidence type="ECO:0000259" key="2">
    <source>
        <dbReference type="Pfam" id="PF01266"/>
    </source>
</evidence>
<dbReference type="GO" id="GO:0016491">
    <property type="term" value="F:oxidoreductase activity"/>
    <property type="evidence" value="ECO:0007669"/>
    <property type="project" value="UniProtKB-KW"/>
</dbReference>
<dbReference type="EMBL" id="QJKF01000002">
    <property type="protein sequence ID" value="PXX69267.1"/>
    <property type="molecule type" value="Genomic_DNA"/>
</dbReference>
<dbReference type="RefSeq" id="WP_040741269.1">
    <property type="nucleotide sequence ID" value="NZ_QJKF01000002.1"/>
</dbReference>
<organism evidence="3 4">
    <name type="scientific">Nocardia tenerifensis</name>
    <dbReference type="NCBI Taxonomy" id="228006"/>
    <lineage>
        <taxon>Bacteria</taxon>
        <taxon>Bacillati</taxon>
        <taxon>Actinomycetota</taxon>
        <taxon>Actinomycetes</taxon>
        <taxon>Mycobacteriales</taxon>
        <taxon>Nocardiaceae</taxon>
        <taxon>Nocardia</taxon>
    </lineage>
</organism>
<name>A0A318KLE7_9NOCA</name>
<evidence type="ECO:0000313" key="3">
    <source>
        <dbReference type="EMBL" id="PXX69267.1"/>
    </source>
</evidence>
<dbReference type="AlphaFoldDB" id="A0A318KLE7"/>
<dbReference type="InterPro" id="IPR036188">
    <property type="entry name" value="FAD/NAD-bd_sf"/>
</dbReference>
<dbReference type="SUPFAM" id="SSF51905">
    <property type="entry name" value="FAD/NAD(P)-binding domain"/>
    <property type="match status" value="1"/>
</dbReference>
<dbReference type="Pfam" id="PF01266">
    <property type="entry name" value="DAO"/>
    <property type="match status" value="1"/>
</dbReference>
<dbReference type="PANTHER" id="PTHR13847">
    <property type="entry name" value="SARCOSINE DEHYDROGENASE-RELATED"/>
    <property type="match status" value="1"/>
</dbReference>
<proteinExistence type="predicted"/>
<dbReference type="Proteomes" id="UP000247569">
    <property type="component" value="Unassembled WGS sequence"/>
</dbReference>
<dbReference type="InterPro" id="IPR006076">
    <property type="entry name" value="FAD-dep_OxRdtase"/>
</dbReference>
<gene>
    <name evidence="3" type="ORF">DFR70_102956</name>
</gene>
<dbReference type="GO" id="GO:0005737">
    <property type="term" value="C:cytoplasm"/>
    <property type="evidence" value="ECO:0007669"/>
    <property type="project" value="TreeGrafter"/>
</dbReference>
<keyword evidence="1" id="KW-0560">Oxidoreductase</keyword>
<evidence type="ECO:0000313" key="4">
    <source>
        <dbReference type="Proteomes" id="UP000247569"/>
    </source>
</evidence>
<dbReference type="Gene3D" id="3.30.9.10">
    <property type="entry name" value="D-Amino Acid Oxidase, subunit A, domain 2"/>
    <property type="match status" value="1"/>
</dbReference>
<protein>
    <submittedName>
        <fullName evidence="3">Glycine/D-amino acid oxidase-like deaminating enzyme</fullName>
    </submittedName>
</protein>
<feature type="domain" description="FAD dependent oxidoreductase" evidence="2">
    <location>
        <begin position="6"/>
        <end position="341"/>
    </location>
</feature>
<dbReference type="PANTHER" id="PTHR13847:SF287">
    <property type="entry name" value="FAD-DEPENDENT OXIDOREDUCTASE DOMAIN-CONTAINING PROTEIN 1"/>
    <property type="match status" value="1"/>
</dbReference>
<accession>A0A318KLE7</accession>
<keyword evidence="4" id="KW-1185">Reference proteome</keyword>